<dbReference type="PANTHER" id="PTHR42844">
    <property type="entry name" value="DIHYDRONEOPTERIN ALDOLASE 1-RELATED"/>
    <property type="match status" value="1"/>
</dbReference>
<organism evidence="8 9">
    <name type="scientific">Oxynema aestuarii AP17</name>
    <dbReference type="NCBI Taxonomy" id="2064643"/>
    <lineage>
        <taxon>Bacteria</taxon>
        <taxon>Bacillati</taxon>
        <taxon>Cyanobacteriota</taxon>
        <taxon>Cyanophyceae</taxon>
        <taxon>Oscillatoriophycideae</taxon>
        <taxon>Oscillatoriales</taxon>
        <taxon>Oscillatoriaceae</taxon>
        <taxon>Oxynema</taxon>
        <taxon>Oxynema aestuarii</taxon>
    </lineage>
</organism>
<dbReference type="SMART" id="SM00905">
    <property type="entry name" value="FolB"/>
    <property type="match status" value="1"/>
</dbReference>
<dbReference type="GO" id="GO:0005737">
    <property type="term" value="C:cytoplasm"/>
    <property type="evidence" value="ECO:0007669"/>
    <property type="project" value="TreeGrafter"/>
</dbReference>
<keyword evidence="5 6" id="KW-0456">Lyase</keyword>
<dbReference type="Proteomes" id="UP000500857">
    <property type="component" value="Chromosome"/>
</dbReference>
<accession>A0A6H1TUB2</accession>
<proteinExistence type="inferred from homology"/>
<evidence type="ECO:0000313" key="8">
    <source>
        <dbReference type="EMBL" id="QIZ70141.1"/>
    </source>
</evidence>
<evidence type="ECO:0000256" key="1">
    <source>
        <dbReference type="ARBA" id="ARBA00001353"/>
    </source>
</evidence>
<dbReference type="NCBIfam" id="TIGR00526">
    <property type="entry name" value="folB_dom"/>
    <property type="match status" value="1"/>
</dbReference>
<dbReference type="NCBIfam" id="TIGR00525">
    <property type="entry name" value="folB"/>
    <property type="match status" value="1"/>
</dbReference>
<comment type="similarity">
    <text evidence="3 6">Belongs to the DHNA family.</text>
</comment>
<evidence type="ECO:0000256" key="5">
    <source>
        <dbReference type="ARBA" id="ARBA00023239"/>
    </source>
</evidence>
<dbReference type="PANTHER" id="PTHR42844:SF1">
    <property type="entry name" value="DIHYDRONEOPTERIN ALDOLASE 1-RELATED"/>
    <property type="match status" value="1"/>
</dbReference>
<dbReference type="GO" id="GO:0046656">
    <property type="term" value="P:folic acid biosynthetic process"/>
    <property type="evidence" value="ECO:0007669"/>
    <property type="project" value="UniProtKB-UniRule"/>
</dbReference>
<name>A0A6H1TUB2_9CYAN</name>
<comment type="catalytic activity">
    <reaction evidence="1 6">
        <text>7,8-dihydroneopterin = 6-hydroxymethyl-7,8-dihydropterin + glycolaldehyde</text>
        <dbReference type="Rhea" id="RHEA:10540"/>
        <dbReference type="ChEBI" id="CHEBI:17001"/>
        <dbReference type="ChEBI" id="CHEBI:17071"/>
        <dbReference type="ChEBI" id="CHEBI:44841"/>
        <dbReference type="EC" id="4.1.2.25"/>
    </reaction>
</comment>
<dbReference type="Gene3D" id="3.30.1130.10">
    <property type="match status" value="1"/>
</dbReference>
<dbReference type="FunFam" id="3.30.1130.10:FF:000003">
    <property type="entry name" value="7,8-dihydroneopterin aldolase"/>
    <property type="match status" value="1"/>
</dbReference>
<evidence type="ECO:0000256" key="6">
    <source>
        <dbReference type="RuleBase" id="RU362079"/>
    </source>
</evidence>
<dbReference type="KEGG" id="oxy:HCG48_05795"/>
<dbReference type="GO" id="GO:0004150">
    <property type="term" value="F:dihydroneopterin aldolase activity"/>
    <property type="evidence" value="ECO:0007669"/>
    <property type="project" value="UniProtKB-UniRule"/>
</dbReference>
<dbReference type="GO" id="GO:0046654">
    <property type="term" value="P:tetrahydrofolate biosynthetic process"/>
    <property type="evidence" value="ECO:0007669"/>
    <property type="project" value="UniProtKB-UniRule"/>
</dbReference>
<feature type="domain" description="Dihydroneopterin aldolase/epimerase" evidence="7">
    <location>
        <begin position="4"/>
        <end position="116"/>
    </location>
</feature>
<dbReference type="CDD" id="cd00534">
    <property type="entry name" value="DHNA_DHNTPE"/>
    <property type="match status" value="1"/>
</dbReference>
<dbReference type="InterPro" id="IPR006157">
    <property type="entry name" value="FolB_dom"/>
</dbReference>
<dbReference type="SUPFAM" id="SSF55620">
    <property type="entry name" value="Tetrahydrobiopterin biosynthesis enzymes-like"/>
    <property type="match status" value="1"/>
</dbReference>
<comment type="function">
    <text evidence="6">Catalyzes the conversion of 7,8-dihydroneopterin to 6-hydroxymethyl-7,8-dihydropterin.</text>
</comment>
<dbReference type="InterPro" id="IPR006156">
    <property type="entry name" value="Dihydroneopterin_aldolase"/>
</dbReference>
<protein>
    <recommendedName>
        <fullName evidence="6">7,8-dihydroneopterin aldolase</fullName>
        <ecNumber evidence="6">4.1.2.25</ecNumber>
    </recommendedName>
</protein>
<dbReference type="EC" id="4.1.2.25" evidence="6"/>
<dbReference type="Pfam" id="PF02152">
    <property type="entry name" value="FolB"/>
    <property type="match status" value="1"/>
</dbReference>
<reference evidence="8 9" key="1">
    <citation type="submission" date="2020-04" db="EMBL/GenBank/DDBJ databases">
        <authorList>
            <person name="Basu S."/>
            <person name="Maruthanayagam V."/>
            <person name="Chakraborty S."/>
            <person name="Pramanik A."/>
            <person name="Mukherjee J."/>
            <person name="Brink B."/>
        </authorList>
    </citation>
    <scope>NUCLEOTIDE SEQUENCE [LARGE SCALE GENOMIC DNA]</scope>
    <source>
        <strain evidence="8 9">AP17</strain>
    </source>
</reference>
<sequence length="122" mass="13721">MDCIELTGIRCYGYTGYLDEERVLGQWFEVDATLWVDLAAAGNSDRIEETLDYRQTIAAIQKLVETSKFALIERLAEAIAQSILESERVTRVKVRLSKPNAPIPNFNGKISVTIDREKAIEG</sequence>
<evidence type="ECO:0000256" key="4">
    <source>
        <dbReference type="ARBA" id="ARBA00022909"/>
    </source>
</evidence>
<dbReference type="UniPathway" id="UPA00077">
    <property type="reaction ID" value="UER00154"/>
</dbReference>
<dbReference type="AlphaFoldDB" id="A0A6H1TUB2"/>
<keyword evidence="4 6" id="KW-0289">Folate biosynthesis</keyword>
<dbReference type="EMBL" id="CP051167">
    <property type="protein sequence ID" value="QIZ70141.1"/>
    <property type="molecule type" value="Genomic_DNA"/>
</dbReference>
<comment type="pathway">
    <text evidence="2 6">Cofactor biosynthesis; tetrahydrofolate biosynthesis; 2-amino-4-hydroxy-6-hydroxymethyl-7,8-dihydropteridine diphosphate from 7,8-dihydroneopterin triphosphate: step 3/4.</text>
</comment>
<evidence type="ECO:0000256" key="2">
    <source>
        <dbReference type="ARBA" id="ARBA00005013"/>
    </source>
</evidence>
<gene>
    <name evidence="8" type="primary">folB</name>
    <name evidence="8" type="ORF">HCG48_05795</name>
</gene>
<evidence type="ECO:0000313" key="9">
    <source>
        <dbReference type="Proteomes" id="UP000500857"/>
    </source>
</evidence>
<dbReference type="InterPro" id="IPR043133">
    <property type="entry name" value="GTP-CH-I_C/QueF"/>
</dbReference>
<evidence type="ECO:0000256" key="3">
    <source>
        <dbReference type="ARBA" id="ARBA00005708"/>
    </source>
</evidence>
<evidence type="ECO:0000259" key="7">
    <source>
        <dbReference type="SMART" id="SM00905"/>
    </source>
</evidence>
<keyword evidence="9" id="KW-1185">Reference proteome</keyword>
<dbReference type="RefSeq" id="WP_168568298.1">
    <property type="nucleotide sequence ID" value="NZ_CP051167.1"/>
</dbReference>